<dbReference type="InterPro" id="IPR011146">
    <property type="entry name" value="HIT-like"/>
</dbReference>
<dbReference type="RefSeq" id="WP_168450473.1">
    <property type="nucleotide sequence ID" value="NZ_JAAWWK010000003.1"/>
</dbReference>
<evidence type="ECO:0000313" key="4">
    <source>
        <dbReference type="Proteomes" id="UP000765845"/>
    </source>
</evidence>
<gene>
    <name evidence="3" type="ORF">HCU74_11105</name>
</gene>
<dbReference type="PROSITE" id="PS51084">
    <property type="entry name" value="HIT_2"/>
    <property type="match status" value="1"/>
</dbReference>
<dbReference type="InterPro" id="IPR036265">
    <property type="entry name" value="HIT-like_sf"/>
</dbReference>
<dbReference type="EMBL" id="JAAWWK010000003">
    <property type="protein sequence ID" value="NKI17954.1"/>
    <property type="molecule type" value="Genomic_DNA"/>
</dbReference>
<dbReference type="InterPro" id="IPR001310">
    <property type="entry name" value="Histidine_triad_HIT"/>
</dbReference>
<accession>A0ABX1GFH2</accession>
<feature type="domain" description="HIT" evidence="2">
    <location>
        <begin position="4"/>
        <end position="107"/>
    </location>
</feature>
<dbReference type="SUPFAM" id="SSF54197">
    <property type="entry name" value="HIT-like"/>
    <property type="match status" value="1"/>
</dbReference>
<proteinExistence type="predicted"/>
<name>A0ABX1GFH2_9GAMM</name>
<organism evidence="3 4">
    <name type="scientific">Spongiibacter thalassae</name>
    <dbReference type="NCBI Taxonomy" id="2721624"/>
    <lineage>
        <taxon>Bacteria</taxon>
        <taxon>Pseudomonadati</taxon>
        <taxon>Pseudomonadota</taxon>
        <taxon>Gammaproteobacteria</taxon>
        <taxon>Cellvibrionales</taxon>
        <taxon>Spongiibacteraceae</taxon>
        <taxon>Spongiibacter</taxon>
    </lineage>
</organism>
<dbReference type="Gene3D" id="3.30.428.10">
    <property type="entry name" value="HIT-like"/>
    <property type="match status" value="1"/>
</dbReference>
<dbReference type="PANTHER" id="PTHR46648:SF1">
    <property type="entry name" value="ADENOSINE 5'-MONOPHOSPHORAMIDASE HNT1"/>
    <property type="match status" value="1"/>
</dbReference>
<feature type="short sequence motif" description="Histidine triad motif" evidence="1">
    <location>
        <begin position="91"/>
        <end position="95"/>
    </location>
</feature>
<evidence type="ECO:0000259" key="2">
    <source>
        <dbReference type="PROSITE" id="PS51084"/>
    </source>
</evidence>
<comment type="caution">
    <text evidence="3">The sequence shown here is derived from an EMBL/GenBank/DDBJ whole genome shotgun (WGS) entry which is preliminary data.</text>
</comment>
<evidence type="ECO:0000256" key="1">
    <source>
        <dbReference type="PROSITE-ProRule" id="PRU00464"/>
    </source>
</evidence>
<sequence>MASIFSRIIAKELPGHFVWEDEQAVAIMTIQPVRPGHLLVIPKQEVDHWDDLPEALSAHLMTVSQKLAKALKTVYQCQRVSLQVVGLEVPHVHFHLVPLDSMSDADFSRASNADGDALATEAEKIRQALTR</sequence>
<keyword evidence="4" id="KW-1185">Reference proteome</keyword>
<reference evidence="3 4" key="1">
    <citation type="submission" date="2020-04" db="EMBL/GenBank/DDBJ databases">
        <authorList>
            <person name="Yoon J."/>
        </authorList>
    </citation>
    <scope>NUCLEOTIDE SEQUENCE [LARGE SCALE GENOMIC DNA]</scope>
    <source>
        <strain evidence="3 4">KMU-166</strain>
    </source>
</reference>
<dbReference type="PRINTS" id="PR00332">
    <property type="entry name" value="HISTRIAD"/>
</dbReference>
<dbReference type="PANTHER" id="PTHR46648">
    <property type="entry name" value="HIT FAMILY PROTEIN 1"/>
    <property type="match status" value="1"/>
</dbReference>
<dbReference type="Pfam" id="PF01230">
    <property type="entry name" value="HIT"/>
    <property type="match status" value="1"/>
</dbReference>
<evidence type="ECO:0000313" key="3">
    <source>
        <dbReference type="EMBL" id="NKI17954.1"/>
    </source>
</evidence>
<protein>
    <submittedName>
        <fullName evidence="3">HIT family protein</fullName>
    </submittedName>
</protein>
<dbReference type="Proteomes" id="UP000765845">
    <property type="component" value="Unassembled WGS sequence"/>
</dbReference>